<name>A0A436ZW86_ARTFL</name>
<evidence type="ECO:0000313" key="1">
    <source>
        <dbReference type="EMBL" id="RVD83251.1"/>
    </source>
</evidence>
<dbReference type="EMBL" id="SAEB01000009">
    <property type="protein sequence ID" value="RVD83251.1"/>
    <property type="molecule type" value="Genomic_DNA"/>
</dbReference>
<dbReference type="OrthoDB" id="1844152at2759"/>
<dbReference type="AlphaFoldDB" id="A0A436ZW86"/>
<gene>
    <name evidence="1" type="ORF">DFL_007646</name>
</gene>
<protein>
    <submittedName>
        <fullName evidence="1">Uncharacterized protein</fullName>
    </submittedName>
</protein>
<comment type="caution">
    <text evidence="1">The sequence shown here is derived from an EMBL/GenBank/DDBJ whole genome shotgun (WGS) entry which is preliminary data.</text>
</comment>
<evidence type="ECO:0000313" key="2">
    <source>
        <dbReference type="Proteomes" id="UP000283090"/>
    </source>
</evidence>
<organism evidence="1 2">
    <name type="scientific">Arthrobotrys flagrans</name>
    <name type="common">Nematode-trapping fungus</name>
    <name type="synonym">Trichothecium flagrans</name>
    <dbReference type="NCBI Taxonomy" id="97331"/>
    <lineage>
        <taxon>Eukaryota</taxon>
        <taxon>Fungi</taxon>
        <taxon>Dikarya</taxon>
        <taxon>Ascomycota</taxon>
        <taxon>Pezizomycotina</taxon>
        <taxon>Orbiliomycetes</taxon>
        <taxon>Orbiliales</taxon>
        <taxon>Orbiliaceae</taxon>
        <taxon>Arthrobotrys</taxon>
    </lineage>
</organism>
<dbReference type="RefSeq" id="XP_067488795.1">
    <property type="nucleotide sequence ID" value="XM_067637260.1"/>
</dbReference>
<dbReference type="Proteomes" id="UP000283090">
    <property type="component" value="Unassembled WGS sequence"/>
</dbReference>
<reference evidence="1 2" key="1">
    <citation type="submission" date="2019-01" db="EMBL/GenBank/DDBJ databases">
        <title>Intercellular communication is required for trap formation in the nematode-trapping fungus Duddingtonia flagrans.</title>
        <authorList>
            <person name="Youssar L."/>
            <person name="Wernet V."/>
            <person name="Hensel N."/>
            <person name="Hildebrandt H.-G."/>
            <person name="Fischer R."/>
        </authorList>
    </citation>
    <scope>NUCLEOTIDE SEQUENCE [LARGE SCALE GENOMIC DNA]</scope>
    <source>
        <strain evidence="1 2">CBS H-5679</strain>
    </source>
</reference>
<sequence length="108" mass="12243">MEFTESINIANLILIFHMSAFDLASSDPGRLDIITFAIRHMLFGKAIKRQGLCDINSKKMASLPYRSGPNRRTCHGCWTKVGIWEAVIQVLSRSANRCFIGLPLYRNQ</sequence>
<dbReference type="VEuPathDB" id="FungiDB:DFL_007646"/>
<accession>A0A436ZW86</accession>
<dbReference type="GeneID" id="93589957"/>
<keyword evidence="2" id="KW-1185">Reference proteome</keyword>
<proteinExistence type="predicted"/>